<gene>
    <name evidence="4" type="ORF">SAMN05661030_1231</name>
</gene>
<dbReference type="STRING" id="1225127.SAMN05661030_1231"/>
<keyword evidence="1" id="KW-0328">Glycosyltransferase</keyword>
<accession>A0A1I1JYK9</accession>
<feature type="domain" description="Glycosyltransferase subfamily 4-like N-terminal" evidence="3">
    <location>
        <begin position="191"/>
        <end position="337"/>
    </location>
</feature>
<dbReference type="Proteomes" id="UP000199022">
    <property type="component" value="Unassembled WGS sequence"/>
</dbReference>
<protein>
    <submittedName>
        <fullName evidence="4">Glycosyltransferase involved in cell wall bisynthesis</fullName>
    </submittedName>
</protein>
<dbReference type="Gene3D" id="3.40.50.2000">
    <property type="entry name" value="Glycogen Phosphorylase B"/>
    <property type="match status" value="2"/>
</dbReference>
<organism evidence="4 5">
    <name type="scientific">Klenkia taihuensis</name>
    <dbReference type="NCBI Taxonomy" id="1225127"/>
    <lineage>
        <taxon>Bacteria</taxon>
        <taxon>Bacillati</taxon>
        <taxon>Actinomycetota</taxon>
        <taxon>Actinomycetes</taxon>
        <taxon>Geodermatophilales</taxon>
        <taxon>Geodermatophilaceae</taxon>
        <taxon>Klenkia</taxon>
    </lineage>
</organism>
<dbReference type="EMBL" id="FOMD01000001">
    <property type="protein sequence ID" value="SFC53576.1"/>
    <property type="molecule type" value="Genomic_DNA"/>
</dbReference>
<dbReference type="PANTHER" id="PTHR12526">
    <property type="entry name" value="GLYCOSYLTRANSFERASE"/>
    <property type="match status" value="1"/>
</dbReference>
<keyword evidence="5" id="KW-1185">Reference proteome</keyword>
<evidence type="ECO:0000256" key="2">
    <source>
        <dbReference type="ARBA" id="ARBA00022679"/>
    </source>
</evidence>
<evidence type="ECO:0000313" key="5">
    <source>
        <dbReference type="Proteomes" id="UP000199022"/>
    </source>
</evidence>
<evidence type="ECO:0000259" key="3">
    <source>
        <dbReference type="Pfam" id="PF13439"/>
    </source>
</evidence>
<keyword evidence="2 4" id="KW-0808">Transferase</keyword>
<dbReference type="OrthoDB" id="506201at2"/>
<sequence>MSALDLPTPQHGGPLFTVTTEPRLFSPLDERETRLLAGALTYQTLVHPGVDVRVTVTRANGPTPPSLTDQATQRVEWPDHREVVGTLGVRSTGQDPTTTTTKDVVVDLGGPVDQLSGLVRLPGRLNDVRNAIRARAPVAFDALRQRQTDRLENRRLSRPLPRIGAFERPEHTGASGQPPAVLFGMHWLELGGAERWAAETVRMARDAGLQPIVVTDRESAHPDIVSDVFDGALVIPLTHPMTSDDESTLLRTLFDRYDIRGVHVHHCTWLYQRLPWIRAQFPGTQLVDSLHVLEWRTGGFVDIALRLSNVIDEHHVISPQLRDYLVDRQNLSKTKVTLATLADLTVPAAEEPPAADHVDGPLTVAFVGRFTQQKRPYLFLRLARTLHRRLGNRVRFVMHGDGELGDEIRRDHARLGLQSVVEMRTPATPVSQTLEEADVLVICSDNEGVTLTSFEADAHGVLVVSADVGSQASVVVDDLLVPRHPGPLLARTADLVAGLVEDPARLASLRSAQHAKVAAFAALPRARDWTRDLYERWNS</sequence>
<dbReference type="Pfam" id="PF13692">
    <property type="entry name" value="Glyco_trans_1_4"/>
    <property type="match status" value="1"/>
</dbReference>
<reference evidence="5" key="1">
    <citation type="submission" date="2016-10" db="EMBL/GenBank/DDBJ databases">
        <authorList>
            <person name="Varghese N."/>
            <person name="Submissions S."/>
        </authorList>
    </citation>
    <scope>NUCLEOTIDE SEQUENCE [LARGE SCALE GENOMIC DNA]</scope>
    <source>
        <strain evidence="5">DSM 45962</strain>
    </source>
</reference>
<dbReference type="InterPro" id="IPR028098">
    <property type="entry name" value="Glyco_trans_4-like_N"/>
</dbReference>
<dbReference type="Pfam" id="PF13439">
    <property type="entry name" value="Glyco_transf_4"/>
    <property type="match status" value="1"/>
</dbReference>
<dbReference type="SUPFAM" id="SSF53756">
    <property type="entry name" value="UDP-Glycosyltransferase/glycogen phosphorylase"/>
    <property type="match status" value="1"/>
</dbReference>
<dbReference type="AlphaFoldDB" id="A0A1I1JYK9"/>
<evidence type="ECO:0000256" key="1">
    <source>
        <dbReference type="ARBA" id="ARBA00022676"/>
    </source>
</evidence>
<dbReference type="RefSeq" id="WP_091555520.1">
    <property type="nucleotide sequence ID" value="NZ_BNAC01000003.1"/>
</dbReference>
<proteinExistence type="predicted"/>
<name>A0A1I1JYK9_9ACTN</name>
<dbReference type="GO" id="GO:0016740">
    <property type="term" value="F:transferase activity"/>
    <property type="evidence" value="ECO:0007669"/>
    <property type="project" value="UniProtKB-KW"/>
</dbReference>
<evidence type="ECO:0000313" key="4">
    <source>
        <dbReference type="EMBL" id="SFC53576.1"/>
    </source>
</evidence>